<feature type="compositionally biased region" description="Polar residues" evidence="1">
    <location>
        <begin position="361"/>
        <end position="371"/>
    </location>
</feature>
<dbReference type="PANTHER" id="PTHR21580">
    <property type="entry name" value="SHIPPO-1-RELATED"/>
    <property type="match status" value="1"/>
</dbReference>
<feature type="compositionally biased region" description="Polar residues" evidence="1">
    <location>
        <begin position="1"/>
        <end position="27"/>
    </location>
</feature>
<feature type="compositionally biased region" description="Polar residues" evidence="1">
    <location>
        <begin position="49"/>
        <end position="60"/>
    </location>
</feature>
<sequence>MVQERATSARSARSGTGKMSKNGNLPFQNAPRLYTMSQKPTGPRWTMTGRYSSEKPSTNPGPGAYSPDKLQYNPKFSMLPRRDLADLHSKDSPGPGAYNADGKLRKQIPVSLGARNFLKDDFRETPGPGAYTPVDPTHVTPKYSLRGRPSDSKRDYTPGPLDYSPRKPNLTRSTSLHPKLRYAQDSAASNPGPGAYNLGKERVSDKMTPKQFTIRGRVEYNPASAVTPGPGAYNPDNRKQRGFSFTPRRGDLDLLHGGLTPGPGHYTPKRPTTTSFSIRGRVDYNPQSLATPGPAAYNPKDSFYSVKQGIPAFSMSGRTKLPEGNGVKNAPGPGHYDPSIDFYSTKMSSPRHSLHAKITPPSAQGQTPGPNQYNVTRPNTAPAPTLKGRVAMGKEFVTPHATAYDPKLPGKGPAFTLRGRVKYEPKSLETPGPGHYATAFTFFEVQ</sequence>
<dbReference type="InterPro" id="IPR010736">
    <property type="entry name" value="SHIPPO-rpt"/>
</dbReference>
<feature type="region of interest" description="Disordered" evidence="1">
    <location>
        <begin position="317"/>
        <end position="371"/>
    </location>
</feature>
<dbReference type="InterPro" id="IPR051291">
    <property type="entry name" value="CIMAP"/>
</dbReference>
<feature type="region of interest" description="Disordered" evidence="1">
    <location>
        <begin position="119"/>
        <end position="173"/>
    </location>
</feature>
<dbReference type="EMBL" id="HBFK01036663">
    <property type="protein sequence ID" value="CAD8755697.1"/>
    <property type="molecule type" value="Transcribed_RNA"/>
</dbReference>
<protein>
    <submittedName>
        <fullName evidence="3">Uncharacterized protein</fullName>
    </submittedName>
</protein>
<reference evidence="3" key="1">
    <citation type="submission" date="2021-01" db="EMBL/GenBank/DDBJ databases">
        <authorList>
            <person name="Corre E."/>
            <person name="Pelletier E."/>
            <person name="Niang G."/>
            <person name="Scheremetjew M."/>
            <person name="Finn R."/>
            <person name="Kale V."/>
            <person name="Holt S."/>
            <person name="Cochrane G."/>
            <person name="Meng A."/>
            <person name="Brown T."/>
            <person name="Cohen L."/>
        </authorList>
    </citation>
    <scope>NUCLEOTIDE SEQUENCE</scope>
    <source>
        <strain evidence="2">CCMP441</strain>
        <strain evidence="3">CCMP644</strain>
    </source>
</reference>
<organism evidence="3">
    <name type="scientific">Hemiselmis andersenii</name>
    <name type="common">Cryptophyte alga</name>
    <dbReference type="NCBI Taxonomy" id="464988"/>
    <lineage>
        <taxon>Eukaryota</taxon>
        <taxon>Cryptophyceae</taxon>
        <taxon>Cryptomonadales</taxon>
        <taxon>Hemiselmidaceae</taxon>
        <taxon>Hemiselmis</taxon>
    </lineage>
</organism>
<evidence type="ECO:0000313" key="2">
    <source>
        <dbReference type="EMBL" id="CAD8755697.1"/>
    </source>
</evidence>
<evidence type="ECO:0000313" key="3">
    <source>
        <dbReference type="EMBL" id="CAD8970093.1"/>
    </source>
</evidence>
<name>A0A6U4ZA75_HEMAN</name>
<evidence type="ECO:0000256" key="1">
    <source>
        <dbReference type="SAM" id="MobiDB-lite"/>
    </source>
</evidence>
<feature type="region of interest" description="Disordered" evidence="1">
    <location>
        <begin position="1"/>
        <end position="103"/>
    </location>
</feature>
<feature type="compositionally biased region" description="Basic and acidic residues" evidence="1">
    <location>
        <begin position="80"/>
        <end position="91"/>
    </location>
</feature>
<proteinExistence type="predicted"/>
<gene>
    <name evidence="3" type="ORF">HAND00432_LOCUS21092</name>
    <name evidence="2" type="ORF">HAND1043_LOCUS22205</name>
</gene>
<dbReference type="Pfam" id="PF07004">
    <property type="entry name" value="SHIPPO-rpt"/>
    <property type="match status" value="9"/>
</dbReference>
<dbReference type="EMBL" id="HBFX01035021">
    <property type="protein sequence ID" value="CAD8970093.1"/>
    <property type="molecule type" value="Transcribed_RNA"/>
</dbReference>
<accession>A0A6U4ZA75</accession>
<dbReference type="PANTHER" id="PTHR21580:SF28">
    <property type="entry name" value="BOREALIN N-TERMINAL DOMAIN-CONTAINING PROTEIN-RELATED"/>
    <property type="match status" value="1"/>
</dbReference>
<dbReference type="AlphaFoldDB" id="A0A6U4ZA75"/>